<evidence type="ECO:0000259" key="1">
    <source>
        <dbReference type="Pfam" id="PF00144"/>
    </source>
</evidence>
<dbReference type="PANTHER" id="PTHR43283:SF7">
    <property type="entry name" value="BETA-LACTAMASE-RELATED DOMAIN-CONTAINING PROTEIN"/>
    <property type="match status" value="1"/>
</dbReference>
<feature type="domain" description="Beta-lactamase-related" evidence="1">
    <location>
        <begin position="7"/>
        <end position="330"/>
    </location>
</feature>
<keyword evidence="3" id="KW-1185">Reference proteome</keyword>
<dbReference type="RefSeq" id="WP_155700188.1">
    <property type="nucleotide sequence ID" value="NZ_CP034235.1"/>
</dbReference>
<protein>
    <submittedName>
        <fullName evidence="2">Class A beta-lactamase-related serine hydrolase</fullName>
    </submittedName>
</protein>
<keyword evidence="2" id="KW-0378">Hydrolase</keyword>
<evidence type="ECO:0000313" key="2">
    <source>
        <dbReference type="EMBL" id="QGQ95172.1"/>
    </source>
</evidence>
<dbReference type="OrthoDB" id="9770183at2"/>
<sequence length="346" mass="38999">MSNHVIQHIEKLREQEVLSCCSVSVSRNSIKVFDYAAGYAFPGSRKEVTKKTRFNIGSITKPITASLLIMLVEKGRIALHDSIDRYIPGFKFPNITILQMMTHISGFDGNTQFDWPKIGERKAYYSRLYDIGELKNRPGEVNEYFSHGYSILTDILERVTGESIESYARRNLFEPLGMLRTTFDSQMAESEDYVLPLHQETMLPETNLSELDITGDSGLYSTAEDLLRFGNMLLQGGTWSGKRLFSIPAVRLMFQESTGNRFGRTPAFWIKTKTDMQDTTNVDVFRCFSDLASPATVGHNGFSGCMFFLDPTINLTAVILTNSRRLHADGKNYAKWGSVILSSLGN</sequence>
<proteinExistence type="predicted"/>
<dbReference type="GO" id="GO:0016787">
    <property type="term" value="F:hydrolase activity"/>
    <property type="evidence" value="ECO:0007669"/>
    <property type="project" value="UniProtKB-KW"/>
</dbReference>
<dbReference type="PANTHER" id="PTHR43283">
    <property type="entry name" value="BETA-LACTAMASE-RELATED"/>
    <property type="match status" value="1"/>
</dbReference>
<accession>A0A6B8RHZ3</accession>
<dbReference type="InterPro" id="IPR001466">
    <property type="entry name" value="Beta-lactam-related"/>
</dbReference>
<dbReference type="Pfam" id="PF00144">
    <property type="entry name" value="Beta-lactamase"/>
    <property type="match status" value="1"/>
</dbReference>
<dbReference type="AlphaFoldDB" id="A0A6B8RHZ3"/>
<gene>
    <name evidence="2" type="ORF">EHS13_09880</name>
</gene>
<reference evidence="3" key="1">
    <citation type="submission" date="2018-11" db="EMBL/GenBank/DDBJ databases">
        <title>Complete genome sequence of Paenibacillus sp. ML311-T8.</title>
        <authorList>
            <person name="Nam Y.-D."/>
            <person name="Kang J."/>
            <person name="Chung W.-H."/>
            <person name="Park Y.S."/>
        </authorList>
    </citation>
    <scope>NUCLEOTIDE SEQUENCE [LARGE SCALE GENOMIC DNA]</scope>
    <source>
        <strain evidence="3">ML311-T8</strain>
    </source>
</reference>
<dbReference type="InterPro" id="IPR012338">
    <property type="entry name" value="Beta-lactam/transpept-like"/>
</dbReference>
<dbReference type="Proteomes" id="UP000426246">
    <property type="component" value="Chromosome"/>
</dbReference>
<dbReference type="EMBL" id="CP034235">
    <property type="protein sequence ID" value="QGQ95172.1"/>
    <property type="molecule type" value="Genomic_DNA"/>
</dbReference>
<dbReference type="Gene3D" id="3.40.710.10">
    <property type="entry name" value="DD-peptidase/beta-lactamase superfamily"/>
    <property type="match status" value="1"/>
</dbReference>
<dbReference type="InterPro" id="IPR050789">
    <property type="entry name" value="Diverse_Enzym_Activities"/>
</dbReference>
<dbReference type="SUPFAM" id="SSF56601">
    <property type="entry name" value="beta-lactamase/transpeptidase-like"/>
    <property type="match status" value="1"/>
</dbReference>
<dbReference type="KEGG" id="ppsc:EHS13_09880"/>
<name>A0A6B8RHZ3_9BACL</name>
<organism evidence="2 3">
    <name type="scientific">Paenibacillus psychroresistens</name>
    <dbReference type="NCBI Taxonomy" id="1778678"/>
    <lineage>
        <taxon>Bacteria</taxon>
        <taxon>Bacillati</taxon>
        <taxon>Bacillota</taxon>
        <taxon>Bacilli</taxon>
        <taxon>Bacillales</taxon>
        <taxon>Paenibacillaceae</taxon>
        <taxon>Paenibacillus</taxon>
    </lineage>
</organism>
<evidence type="ECO:0000313" key="3">
    <source>
        <dbReference type="Proteomes" id="UP000426246"/>
    </source>
</evidence>